<dbReference type="Proteomes" id="UP000268623">
    <property type="component" value="Unassembled WGS sequence"/>
</dbReference>
<dbReference type="SUPFAM" id="SSF47598">
    <property type="entry name" value="Ribbon-helix-helix"/>
    <property type="match status" value="1"/>
</dbReference>
<reference evidence="1 2" key="1">
    <citation type="submission" date="2018-08" db="EMBL/GenBank/DDBJ databases">
        <title>Genome sequence of Methylocystis hirsuta CSC1, a methanotroph able to accumulate PHAs.</title>
        <authorList>
            <person name="Bordel S."/>
            <person name="Rodriguez E."/>
            <person name="Gancedo J."/>
            <person name="Munoz R."/>
        </authorList>
    </citation>
    <scope>NUCLEOTIDE SEQUENCE [LARGE SCALE GENOMIC DNA]</scope>
    <source>
        <strain evidence="1 2">CSC1</strain>
    </source>
</reference>
<dbReference type="Gene3D" id="1.10.1220.10">
    <property type="entry name" value="Met repressor-like"/>
    <property type="match status" value="1"/>
</dbReference>
<dbReference type="InterPro" id="IPR013321">
    <property type="entry name" value="Arc_rbn_hlx_hlx"/>
</dbReference>
<accession>A0A3M9XQ99</accession>
<keyword evidence="2" id="KW-1185">Reference proteome</keyword>
<dbReference type="OrthoDB" id="7064922at2"/>
<sequence length="75" mass="8775">MAHVREKFATQVDKDLLAEIRRIAKDEGRQLQAVIEDALRAHVEQRSRAKPRRHVMDAYRSSLQRYGGLYEKLAK</sequence>
<dbReference type="EMBL" id="QWDD01000001">
    <property type="protein sequence ID" value="RNJ50015.1"/>
    <property type="molecule type" value="Genomic_DNA"/>
</dbReference>
<gene>
    <name evidence="1" type="ORF">D1O30_10795</name>
</gene>
<dbReference type="AlphaFoldDB" id="A0A3M9XQ99"/>
<evidence type="ECO:0000313" key="1">
    <source>
        <dbReference type="EMBL" id="RNJ50015.1"/>
    </source>
</evidence>
<protein>
    <submittedName>
        <fullName evidence="1">Ribbon-helix-helix protein, CopG family</fullName>
    </submittedName>
</protein>
<evidence type="ECO:0000313" key="2">
    <source>
        <dbReference type="Proteomes" id="UP000268623"/>
    </source>
</evidence>
<proteinExistence type="predicted"/>
<comment type="caution">
    <text evidence="1">The sequence shown here is derived from an EMBL/GenBank/DDBJ whole genome shotgun (WGS) entry which is preliminary data.</text>
</comment>
<organism evidence="1 2">
    <name type="scientific">Methylocystis hirsuta</name>
    <dbReference type="NCBI Taxonomy" id="369798"/>
    <lineage>
        <taxon>Bacteria</taxon>
        <taxon>Pseudomonadati</taxon>
        <taxon>Pseudomonadota</taxon>
        <taxon>Alphaproteobacteria</taxon>
        <taxon>Hyphomicrobiales</taxon>
        <taxon>Methylocystaceae</taxon>
        <taxon>Methylocystis</taxon>
    </lineage>
</organism>
<dbReference type="InterPro" id="IPR010985">
    <property type="entry name" value="Ribbon_hlx_hlx"/>
</dbReference>
<name>A0A3M9XQ99_9HYPH</name>
<dbReference type="RefSeq" id="WP_123175968.1">
    <property type="nucleotide sequence ID" value="NZ_QWDD01000001.1"/>
</dbReference>
<dbReference type="GO" id="GO:0006355">
    <property type="term" value="P:regulation of DNA-templated transcription"/>
    <property type="evidence" value="ECO:0007669"/>
    <property type="project" value="InterPro"/>
</dbReference>